<reference evidence="1 2" key="1">
    <citation type="submission" date="2015-08" db="EMBL/GenBank/DDBJ databases">
        <title>Comparative genomics of the Campylobacter concisus group.</title>
        <authorList>
            <person name="Yee E."/>
            <person name="Chapman M.H."/>
            <person name="Huynh S."/>
            <person name="Bono J.L."/>
            <person name="On S.L."/>
            <person name="St Leger J."/>
            <person name="Foster G."/>
            <person name="Parker C.T."/>
            <person name="Miller W.G."/>
        </authorList>
    </citation>
    <scope>NUCLEOTIDE SEQUENCE [LARGE SCALE GENOMIC DNA]</scope>
    <source>
        <strain evidence="1 2">RM9337</strain>
    </source>
</reference>
<proteinExistence type="predicted"/>
<dbReference type="EMBL" id="LIWG01000001">
    <property type="protein sequence ID" value="MBE3607297.1"/>
    <property type="molecule type" value="Genomic_DNA"/>
</dbReference>
<accession>A0AAW3ZQK0</accession>
<protein>
    <submittedName>
        <fullName evidence="1">ATP/GTP-binding protein</fullName>
    </submittedName>
</protein>
<name>A0AAW3ZQK0_9BACT</name>
<evidence type="ECO:0000313" key="2">
    <source>
        <dbReference type="Proteomes" id="UP000650616"/>
    </source>
</evidence>
<dbReference type="RefSeq" id="WP_170015192.1">
    <property type="nucleotide sequence ID" value="NZ_CP012545.1"/>
</dbReference>
<keyword evidence="2" id="KW-1185">Reference proteome</keyword>
<gene>
    <name evidence="1" type="ORF">CCAL9337_00910</name>
</gene>
<sequence length="173" mass="19788">MQTNFYSQGSYNNFDFSFKTSSGDQINFSMYDNKSLEYSSQSSHNQSSRSLTLTHEYGYNFSYVGDGLDEQDLAELNEALKQIAPQVDEFMKNVKDADKIAGTNQSITELANSIKSKLPQAKNDNHQNMINDNVLKLFDKLLETNKANNDLLDASKRLFDRLIDQTNKLYFYA</sequence>
<dbReference type="Proteomes" id="UP000650616">
    <property type="component" value="Unassembled WGS sequence"/>
</dbReference>
<dbReference type="AlphaFoldDB" id="A0AAW3ZQK0"/>
<comment type="caution">
    <text evidence="1">The sequence shown here is derived from an EMBL/GenBank/DDBJ whole genome shotgun (WGS) entry which is preliminary data.</text>
</comment>
<evidence type="ECO:0000313" key="1">
    <source>
        <dbReference type="EMBL" id="MBE3607297.1"/>
    </source>
</evidence>
<organism evidence="1 2">
    <name type="scientific">Campylobacter californiensis</name>
    <dbReference type="NCBI Taxonomy" id="1032243"/>
    <lineage>
        <taxon>Bacteria</taxon>
        <taxon>Pseudomonadati</taxon>
        <taxon>Campylobacterota</taxon>
        <taxon>Epsilonproteobacteria</taxon>
        <taxon>Campylobacterales</taxon>
        <taxon>Campylobacteraceae</taxon>
        <taxon>Campylobacter</taxon>
    </lineage>
</organism>